<keyword evidence="10" id="KW-1185">Reference proteome</keyword>
<comment type="catalytic activity">
    <reaction evidence="7 8">
        <text>a quinone + NADH + 5 H(+)(in) = a quinol + NAD(+) + 4 H(+)(out)</text>
        <dbReference type="Rhea" id="RHEA:57888"/>
        <dbReference type="ChEBI" id="CHEBI:15378"/>
        <dbReference type="ChEBI" id="CHEBI:24646"/>
        <dbReference type="ChEBI" id="CHEBI:57540"/>
        <dbReference type="ChEBI" id="CHEBI:57945"/>
        <dbReference type="ChEBI" id="CHEBI:132124"/>
    </reaction>
</comment>
<dbReference type="OrthoDB" id="9791970at2"/>
<gene>
    <name evidence="7" type="primary">nuoA</name>
    <name evidence="9" type="ORF">SE18_21930</name>
</gene>
<keyword evidence="7" id="KW-0830">Ubiquinone</keyword>
<dbReference type="AlphaFoldDB" id="A0A0P6Y7D0"/>
<keyword evidence="5 7" id="KW-1133">Transmembrane helix</keyword>
<dbReference type="EMBL" id="LGKP01000035">
    <property type="protein sequence ID" value="KPL81327.1"/>
    <property type="molecule type" value="Genomic_DNA"/>
</dbReference>
<keyword evidence="7" id="KW-1278">Translocase</keyword>
<keyword evidence="6 7" id="KW-0472">Membrane</keyword>
<name>A0A0P6Y7D0_9CHLR</name>
<dbReference type="GO" id="GO:0048038">
    <property type="term" value="F:quinone binding"/>
    <property type="evidence" value="ECO:0007669"/>
    <property type="project" value="UniProtKB-KW"/>
</dbReference>
<reference evidence="9 10" key="1">
    <citation type="submission" date="2015-07" db="EMBL/GenBank/DDBJ databases">
        <title>Whole genome sequence of Herpetosiphon geysericola DSM 7119.</title>
        <authorList>
            <person name="Hemp J."/>
            <person name="Ward L.M."/>
            <person name="Pace L.A."/>
            <person name="Fischer W.W."/>
        </authorList>
    </citation>
    <scope>NUCLEOTIDE SEQUENCE [LARGE SCALE GENOMIC DNA]</scope>
    <source>
        <strain evidence="9 10">DSM 7119</strain>
    </source>
</reference>
<dbReference type="GO" id="GO:0008137">
    <property type="term" value="F:NADH dehydrogenase (ubiquinone) activity"/>
    <property type="evidence" value="ECO:0007669"/>
    <property type="project" value="InterPro"/>
</dbReference>
<evidence type="ECO:0000313" key="9">
    <source>
        <dbReference type="EMBL" id="KPL81327.1"/>
    </source>
</evidence>
<dbReference type="PANTHER" id="PTHR11058:SF9">
    <property type="entry name" value="NADH-UBIQUINONE OXIDOREDUCTASE CHAIN 3"/>
    <property type="match status" value="1"/>
</dbReference>
<dbReference type="RefSeq" id="WP_054536600.1">
    <property type="nucleotide sequence ID" value="NZ_LGKP01000035.1"/>
</dbReference>
<dbReference type="EC" id="7.1.1.-" evidence="7"/>
<comment type="subcellular location">
    <subcellularLocation>
        <location evidence="7 8">Cell membrane</location>
        <topology evidence="7 8">Multi-pass membrane protein</topology>
    </subcellularLocation>
    <subcellularLocation>
        <location evidence="1">Membrane</location>
        <topology evidence="1">Multi-pass membrane protein</topology>
    </subcellularLocation>
</comment>
<dbReference type="STRING" id="70996.SE18_21930"/>
<dbReference type="HAMAP" id="MF_01394">
    <property type="entry name" value="NDH1_NuoA"/>
    <property type="match status" value="1"/>
</dbReference>
<sequence>MLTNYAFIGIFAVAAITFPLLPLVLSSFLRPNRPTQVKLSTYECGLEAIGDIWVQFKVQYYLYALAFVIFDIETVFLYPWAVAYGQLGLFALFEMVVFLAILTIGLVYAWKKGALEWI</sequence>
<evidence type="ECO:0000256" key="4">
    <source>
        <dbReference type="ARBA" id="ARBA00022692"/>
    </source>
</evidence>
<dbReference type="GO" id="GO:0050136">
    <property type="term" value="F:NADH dehydrogenase (quinone) (non-electrogenic) activity"/>
    <property type="evidence" value="ECO:0007669"/>
    <property type="project" value="UniProtKB-UniRule"/>
</dbReference>
<evidence type="ECO:0000256" key="5">
    <source>
        <dbReference type="ARBA" id="ARBA00022989"/>
    </source>
</evidence>
<comment type="similarity">
    <text evidence="2 7 8">Belongs to the complex I subunit 3 family.</text>
</comment>
<evidence type="ECO:0000256" key="3">
    <source>
        <dbReference type="ARBA" id="ARBA00022448"/>
    </source>
</evidence>
<comment type="caution">
    <text evidence="9">The sequence shown here is derived from an EMBL/GenBank/DDBJ whole genome shotgun (WGS) entry which is preliminary data.</text>
</comment>
<dbReference type="InterPro" id="IPR038430">
    <property type="entry name" value="NDAH_ubi_oxred_su3_sf"/>
</dbReference>
<evidence type="ECO:0000313" key="10">
    <source>
        <dbReference type="Proteomes" id="UP000050277"/>
    </source>
</evidence>
<keyword evidence="7" id="KW-1003">Cell membrane</keyword>
<evidence type="ECO:0000256" key="1">
    <source>
        <dbReference type="ARBA" id="ARBA00004141"/>
    </source>
</evidence>
<dbReference type="GO" id="GO:0005886">
    <property type="term" value="C:plasma membrane"/>
    <property type="evidence" value="ECO:0007669"/>
    <property type="project" value="UniProtKB-SubCell"/>
</dbReference>
<dbReference type="PANTHER" id="PTHR11058">
    <property type="entry name" value="NADH-UBIQUINONE OXIDOREDUCTASE CHAIN 3"/>
    <property type="match status" value="1"/>
</dbReference>
<evidence type="ECO:0000256" key="7">
    <source>
        <dbReference type="HAMAP-Rule" id="MF_01394"/>
    </source>
</evidence>
<evidence type="ECO:0000256" key="6">
    <source>
        <dbReference type="ARBA" id="ARBA00023136"/>
    </source>
</evidence>
<proteinExistence type="inferred from homology"/>
<dbReference type="InterPro" id="IPR000440">
    <property type="entry name" value="NADH_UbQ/plastoQ_OxRdtase_su3"/>
</dbReference>
<dbReference type="Proteomes" id="UP000050277">
    <property type="component" value="Unassembled WGS sequence"/>
</dbReference>
<feature type="transmembrane region" description="Helical" evidence="7">
    <location>
        <begin position="87"/>
        <end position="110"/>
    </location>
</feature>
<dbReference type="Gene3D" id="1.20.58.1610">
    <property type="entry name" value="NADH:ubiquinone/plastoquinone oxidoreductase, chain 3"/>
    <property type="match status" value="1"/>
</dbReference>
<evidence type="ECO:0000256" key="8">
    <source>
        <dbReference type="RuleBase" id="RU003639"/>
    </source>
</evidence>
<accession>A0A0P6Y7D0</accession>
<evidence type="ECO:0000256" key="2">
    <source>
        <dbReference type="ARBA" id="ARBA00008472"/>
    </source>
</evidence>
<feature type="transmembrane region" description="Helical" evidence="7">
    <location>
        <begin position="6"/>
        <end position="29"/>
    </location>
</feature>
<keyword evidence="7 8" id="KW-0874">Quinone</keyword>
<keyword evidence="4 7" id="KW-0812">Transmembrane</keyword>
<dbReference type="GO" id="GO:0030964">
    <property type="term" value="C:NADH dehydrogenase complex"/>
    <property type="evidence" value="ECO:0007669"/>
    <property type="project" value="TreeGrafter"/>
</dbReference>
<keyword evidence="7 8" id="KW-0520">NAD</keyword>
<organism evidence="9 10">
    <name type="scientific">Herpetosiphon geysericola</name>
    <dbReference type="NCBI Taxonomy" id="70996"/>
    <lineage>
        <taxon>Bacteria</taxon>
        <taxon>Bacillati</taxon>
        <taxon>Chloroflexota</taxon>
        <taxon>Chloroflexia</taxon>
        <taxon>Herpetosiphonales</taxon>
        <taxon>Herpetosiphonaceae</taxon>
        <taxon>Herpetosiphon</taxon>
    </lineage>
</organism>
<comment type="function">
    <text evidence="7">NDH-1 shuttles electrons from NADH, via FMN and iron-sulfur (Fe-S) centers, to quinones in the respiratory chain. The immediate electron acceptor for the enzyme in this species is believed to be ubiquinone. Couples the redox reaction to proton translocation (for every two electrons transferred, four hydrogen ions are translocated across the cytoplasmic membrane), and thus conserves the redox energy in a proton gradient.</text>
</comment>
<dbReference type="Pfam" id="PF00507">
    <property type="entry name" value="Oxidored_q4"/>
    <property type="match status" value="1"/>
</dbReference>
<dbReference type="InterPro" id="IPR023043">
    <property type="entry name" value="NAD(P)H_OxRDtase_bac/plastid"/>
</dbReference>
<feature type="transmembrane region" description="Helical" evidence="7">
    <location>
        <begin position="60"/>
        <end position="81"/>
    </location>
</feature>
<keyword evidence="3 7" id="KW-0813">Transport</keyword>
<comment type="subunit">
    <text evidence="7">NDH-1 is composed of 14 different subunits. Subunits NuoA, H, J, K, L, M, N constitute the membrane sector of the complex.</text>
</comment>
<protein>
    <recommendedName>
        <fullName evidence="7">NADH-quinone oxidoreductase subunit A</fullName>
        <ecNumber evidence="7">7.1.1.-</ecNumber>
    </recommendedName>
    <alternativeName>
        <fullName evidence="7">NADH dehydrogenase I subunit A</fullName>
    </alternativeName>
    <alternativeName>
        <fullName evidence="7">NDH-1 subunit A</fullName>
    </alternativeName>
    <alternativeName>
        <fullName evidence="7">NUO1</fullName>
    </alternativeName>
</protein>